<evidence type="ECO:0000313" key="5">
    <source>
        <dbReference type="EMBL" id="GGK07781.1"/>
    </source>
</evidence>
<keyword evidence="2" id="KW-0732">Signal</keyword>
<evidence type="ECO:0000256" key="1">
    <source>
        <dbReference type="SAM" id="MobiDB-lite"/>
    </source>
</evidence>
<dbReference type="Gene3D" id="3.30.1380.10">
    <property type="match status" value="1"/>
</dbReference>
<dbReference type="InterPro" id="IPR052179">
    <property type="entry name" value="DD-CPase-like"/>
</dbReference>
<organism evidence="5 6">
    <name type="scientific">Lentibacillus kapialis</name>
    <dbReference type="NCBI Taxonomy" id="340214"/>
    <lineage>
        <taxon>Bacteria</taxon>
        <taxon>Bacillati</taxon>
        <taxon>Bacillota</taxon>
        <taxon>Bacilli</taxon>
        <taxon>Bacillales</taxon>
        <taxon>Bacillaceae</taxon>
        <taxon>Lentibacillus</taxon>
    </lineage>
</organism>
<dbReference type="Gene3D" id="1.10.101.10">
    <property type="entry name" value="PGBD-like superfamily/PGBD"/>
    <property type="match status" value="1"/>
</dbReference>
<comment type="caution">
    <text evidence="5">The sequence shown here is derived from an EMBL/GenBank/DDBJ whole genome shotgun (WGS) entry which is preliminary data.</text>
</comment>
<dbReference type="InterPro" id="IPR058193">
    <property type="entry name" value="VanY/YodJ_core_dom"/>
</dbReference>
<dbReference type="InterPro" id="IPR002477">
    <property type="entry name" value="Peptidoglycan-bd-like"/>
</dbReference>
<proteinExistence type="predicted"/>
<dbReference type="SUPFAM" id="SSF47090">
    <property type="entry name" value="PGBD-like"/>
    <property type="match status" value="1"/>
</dbReference>
<evidence type="ECO:0000313" key="6">
    <source>
        <dbReference type="Proteomes" id="UP000658382"/>
    </source>
</evidence>
<dbReference type="CDD" id="cd14852">
    <property type="entry name" value="LD-carboxypeptidase"/>
    <property type="match status" value="1"/>
</dbReference>
<accession>A0A917V187</accession>
<dbReference type="PROSITE" id="PS51257">
    <property type="entry name" value="PROKAR_LIPOPROTEIN"/>
    <property type="match status" value="1"/>
</dbReference>
<feature type="signal peptide" evidence="2">
    <location>
        <begin position="1"/>
        <end position="25"/>
    </location>
</feature>
<feature type="compositionally biased region" description="Basic and acidic residues" evidence="1">
    <location>
        <begin position="36"/>
        <end position="49"/>
    </location>
</feature>
<feature type="region of interest" description="Disordered" evidence="1">
    <location>
        <begin position="27"/>
        <end position="68"/>
    </location>
</feature>
<dbReference type="InterPro" id="IPR003709">
    <property type="entry name" value="VanY-like_core_dom"/>
</dbReference>
<dbReference type="GO" id="GO:0008233">
    <property type="term" value="F:peptidase activity"/>
    <property type="evidence" value="ECO:0007669"/>
    <property type="project" value="InterPro"/>
</dbReference>
<feature type="domain" description="D-alanyl-D-alanine carboxypeptidase-like core" evidence="4">
    <location>
        <begin position="189"/>
        <end position="317"/>
    </location>
</feature>
<dbReference type="GO" id="GO:0006508">
    <property type="term" value="P:proteolysis"/>
    <property type="evidence" value="ECO:0007669"/>
    <property type="project" value="InterPro"/>
</dbReference>
<dbReference type="Pfam" id="PF01471">
    <property type="entry name" value="PG_binding_1"/>
    <property type="match status" value="1"/>
</dbReference>
<gene>
    <name evidence="5" type="ORF">GCM10007063_32860</name>
</gene>
<keyword evidence="6" id="KW-1185">Reference proteome</keyword>
<dbReference type="Proteomes" id="UP000658382">
    <property type="component" value="Unassembled WGS sequence"/>
</dbReference>
<reference evidence="5" key="2">
    <citation type="submission" date="2020-09" db="EMBL/GenBank/DDBJ databases">
        <authorList>
            <person name="Sun Q."/>
            <person name="Ohkuma M."/>
        </authorList>
    </citation>
    <scope>NUCLEOTIDE SEQUENCE</scope>
    <source>
        <strain evidence="5">JCM 12580</strain>
    </source>
</reference>
<feature type="domain" description="Peptidoglycan binding-like" evidence="3">
    <location>
        <begin position="67"/>
        <end position="122"/>
    </location>
</feature>
<evidence type="ECO:0000256" key="2">
    <source>
        <dbReference type="SAM" id="SignalP"/>
    </source>
</evidence>
<feature type="compositionally biased region" description="Polar residues" evidence="1">
    <location>
        <begin position="50"/>
        <end position="60"/>
    </location>
</feature>
<dbReference type="InterPro" id="IPR036365">
    <property type="entry name" value="PGBD-like_sf"/>
</dbReference>
<dbReference type="SUPFAM" id="SSF55166">
    <property type="entry name" value="Hedgehog/DD-peptidase"/>
    <property type="match status" value="1"/>
</dbReference>
<dbReference type="PANTHER" id="PTHR34385">
    <property type="entry name" value="D-ALANYL-D-ALANINE CARBOXYPEPTIDASE"/>
    <property type="match status" value="1"/>
</dbReference>
<dbReference type="EMBL" id="BMNQ01000078">
    <property type="protein sequence ID" value="GGK07781.1"/>
    <property type="molecule type" value="Genomic_DNA"/>
</dbReference>
<feature type="chain" id="PRO_5037954776" description="Carboxypeptidase" evidence="2">
    <location>
        <begin position="26"/>
        <end position="336"/>
    </location>
</feature>
<sequence length="336" mass="37277">MLKRSLTVALALFAILFLITACSNGASGNEQTAEPAPKDETDNEKKTESVSKQVQLPQESLQKKDSNDSVEVLQGVLNQIGYDIDTTGTYDDVTTWAVTDYQIQQDNLPVTGVYDDATKDALKQSLENNASIEPGSGLEKSGKNSDAINNPHDILVLVNKDHALPEGFEPINLVVPDVRFPFEDFLPKKQMRQVAATAMEDMFRAADNAGLELYAQSGYRSYDRQDAIFAANVREHGEKAANNVSARPGESEHQTGLTMDVTSPDINFKLTVAFGKTDEGKWLKKHAAEYGFIIRYPKGKEDITQYQYEPWHLRYVGEEAATDIMEQGITLEEYLG</sequence>
<evidence type="ECO:0008006" key="7">
    <source>
        <dbReference type="Google" id="ProtNLM"/>
    </source>
</evidence>
<evidence type="ECO:0000259" key="3">
    <source>
        <dbReference type="Pfam" id="PF01471"/>
    </source>
</evidence>
<name>A0A917V187_9BACI</name>
<dbReference type="Pfam" id="PF02557">
    <property type="entry name" value="VanY"/>
    <property type="match status" value="1"/>
</dbReference>
<dbReference type="InterPro" id="IPR036366">
    <property type="entry name" value="PGBDSf"/>
</dbReference>
<dbReference type="PANTHER" id="PTHR34385:SF1">
    <property type="entry name" value="PEPTIDOGLYCAN L-ALANYL-D-GLUTAMATE ENDOPEPTIDASE CWLK"/>
    <property type="match status" value="1"/>
</dbReference>
<dbReference type="RefSeq" id="WP_188634199.1">
    <property type="nucleotide sequence ID" value="NZ_BMNQ01000078.1"/>
</dbReference>
<reference evidence="5" key="1">
    <citation type="journal article" date="2014" name="Int. J. Syst. Evol. Microbiol.">
        <title>Complete genome sequence of Corynebacterium casei LMG S-19264T (=DSM 44701T), isolated from a smear-ripened cheese.</title>
        <authorList>
            <consortium name="US DOE Joint Genome Institute (JGI-PGF)"/>
            <person name="Walter F."/>
            <person name="Albersmeier A."/>
            <person name="Kalinowski J."/>
            <person name="Ruckert C."/>
        </authorList>
    </citation>
    <scope>NUCLEOTIDE SEQUENCE</scope>
    <source>
        <strain evidence="5">JCM 12580</strain>
    </source>
</reference>
<dbReference type="InterPro" id="IPR009045">
    <property type="entry name" value="Zn_M74/Hedgehog-like"/>
</dbReference>
<evidence type="ECO:0000259" key="4">
    <source>
        <dbReference type="Pfam" id="PF02557"/>
    </source>
</evidence>
<dbReference type="AlphaFoldDB" id="A0A917V187"/>
<protein>
    <recommendedName>
        <fullName evidence="7">Carboxypeptidase</fullName>
    </recommendedName>
</protein>